<reference evidence="3" key="1">
    <citation type="journal article" date="2019" name="Int. J. Syst. Evol. Microbiol.">
        <title>The Global Catalogue of Microorganisms (GCM) 10K type strain sequencing project: providing services to taxonomists for standard genome sequencing and annotation.</title>
        <authorList>
            <consortium name="The Broad Institute Genomics Platform"/>
            <consortium name="The Broad Institute Genome Sequencing Center for Infectious Disease"/>
            <person name="Wu L."/>
            <person name="Ma J."/>
        </authorList>
    </citation>
    <scope>NUCLEOTIDE SEQUENCE [LARGE SCALE GENOMIC DNA]</scope>
    <source>
        <strain evidence="3">CGMCC 1.15304</strain>
    </source>
</reference>
<evidence type="ECO:0000256" key="1">
    <source>
        <dbReference type="SAM" id="Coils"/>
    </source>
</evidence>
<dbReference type="Proteomes" id="UP001595776">
    <property type="component" value="Unassembled WGS sequence"/>
</dbReference>
<proteinExistence type="predicted"/>
<accession>A0ABV8U822</accession>
<comment type="caution">
    <text evidence="2">The sequence shown here is derived from an EMBL/GenBank/DDBJ whole genome shotgun (WGS) entry which is preliminary data.</text>
</comment>
<evidence type="ECO:0000313" key="2">
    <source>
        <dbReference type="EMBL" id="MFC4346916.1"/>
    </source>
</evidence>
<keyword evidence="1" id="KW-0175">Coiled coil</keyword>
<evidence type="ECO:0008006" key="4">
    <source>
        <dbReference type="Google" id="ProtNLM"/>
    </source>
</evidence>
<sequence>MKRTLTAVAAISVIGSAAALGGERMSAFDSMGTMMLEHEAEEVREVSYRSPDLARCEQKEEEIRARLQDMNLNFAESFSKSFATSEAVDMQAFEARIEAMSGRLSELKMQKVAQLGALQQSLAEHRSELGKYRAAFGDDALYARVLEALEQAEQAMAVE</sequence>
<keyword evidence="3" id="KW-1185">Reference proteome</keyword>
<evidence type="ECO:0000313" key="3">
    <source>
        <dbReference type="Proteomes" id="UP001595776"/>
    </source>
</evidence>
<feature type="coiled-coil region" evidence="1">
    <location>
        <begin position="53"/>
        <end position="110"/>
    </location>
</feature>
<dbReference type="RefSeq" id="WP_068147729.1">
    <property type="nucleotide sequence ID" value="NZ_JBHSCR010000002.1"/>
</dbReference>
<dbReference type="EMBL" id="JBHSCR010000002">
    <property type="protein sequence ID" value="MFC4346916.1"/>
    <property type="molecule type" value="Genomic_DNA"/>
</dbReference>
<protein>
    <recommendedName>
        <fullName evidence="4">Periplasmic heavy metal sensor</fullName>
    </recommendedName>
</protein>
<gene>
    <name evidence="2" type="ORF">ACFO5Q_03570</name>
</gene>
<name>A0ABV8U822_9PROT</name>
<organism evidence="2 3">
    <name type="scientific">Kordiimonas lipolytica</name>
    <dbReference type="NCBI Taxonomy" id="1662421"/>
    <lineage>
        <taxon>Bacteria</taxon>
        <taxon>Pseudomonadati</taxon>
        <taxon>Pseudomonadota</taxon>
        <taxon>Alphaproteobacteria</taxon>
        <taxon>Kordiimonadales</taxon>
        <taxon>Kordiimonadaceae</taxon>
        <taxon>Kordiimonas</taxon>
    </lineage>
</organism>